<evidence type="ECO:0000313" key="3">
    <source>
        <dbReference type="Proteomes" id="UP000030672"/>
    </source>
</evidence>
<sequence length="196" mass="21900">MPFDPVTFGALSAVGLHSEEKFRIFPSPLSVITTRYSAEVPYTPHQPPENDIGSTISGFELDIIDEVGEDLASTLSTTQHTPASSQASPLSDLEDEAALTSEVSHLLEAQATRIEQLLEENELQAEELRRLVKKEKKKQGKSKEKMAKYQTDVMRELLRAVTMVMTPLPEGSPARFVLMAVEAFFLRERVIVSRRQ</sequence>
<dbReference type="GeneID" id="63921536"/>
<keyword evidence="1" id="KW-0175">Coiled coil</keyword>
<proteinExistence type="predicted"/>
<reference evidence="2 3" key="1">
    <citation type="journal article" date="2014" name="BMC Genomics">
        <title>Genome sequencing of four Aureobasidium pullulans varieties: biotechnological potential, stress tolerance, and description of new species.</title>
        <authorList>
            <person name="Gostin Ar C."/>
            <person name="Ohm R.A."/>
            <person name="Kogej T."/>
            <person name="Sonjak S."/>
            <person name="Turk M."/>
            <person name="Zajc J."/>
            <person name="Zalar P."/>
            <person name="Grube M."/>
            <person name="Sun H."/>
            <person name="Han J."/>
            <person name="Sharma A."/>
            <person name="Chiniquy J."/>
            <person name="Ngan C.Y."/>
            <person name="Lipzen A."/>
            <person name="Barry K."/>
            <person name="Grigoriev I.V."/>
            <person name="Gunde-Cimerman N."/>
        </authorList>
    </citation>
    <scope>NUCLEOTIDE SEQUENCE [LARGE SCALE GENOMIC DNA]</scope>
    <source>
        <strain evidence="2 3">CBS 110374</strain>
    </source>
</reference>
<accession>A0A074VPJ2</accession>
<dbReference type="AlphaFoldDB" id="A0A074VPJ2"/>
<evidence type="ECO:0000313" key="2">
    <source>
        <dbReference type="EMBL" id="KEQ62438.1"/>
    </source>
</evidence>
<keyword evidence="3" id="KW-1185">Reference proteome</keyword>
<dbReference type="RefSeq" id="XP_040879461.1">
    <property type="nucleotide sequence ID" value="XM_041028163.1"/>
</dbReference>
<dbReference type="HOGENOM" id="CLU_1517572_0_0_1"/>
<evidence type="ECO:0000256" key="1">
    <source>
        <dbReference type="SAM" id="Coils"/>
    </source>
</evidence>
<dbReference type="Proteomes" id="UP000030672">
    <property type="component" value="Unassembled WGS sequence"/>
</dbReference>
<name>A0A074VPJ2_AURM1</name>
<gene>
    <name evidence="2" type="ORF">M437DRAFT_84777</name>
</gene>
<protein>
    <submittedName>
        <fullName evidence="2">Uncharacterized protein</fullName>
    </submittedName>
</protein>
<dbReference type="EMBL" id="KL584834">
    <property type="protein sequence ID" value="KEQ62438.1"/>
    <property type="molecule type" value="Genomic_DNA"/>
</dbReference>
<feature type="coiled-coil region" evidence="1">
    <location>
        <begin position="107"/>
        <end position="138"/>
    </location>
</feature>
<organism evidence="2 3">
    <name type="scientific">Aureobasidium melanogenum (strain CBS 110374)</name>
    <name type="common">Aureobasidium pullulans var. melanogenum</name>
    <dbReference type="NCBI Taxonomy" id="1043003"/>
    <lineage>
        <taxon>Eukaryota</taxon>
        <taxon>Fungi</taxon>
        <taxon>Dikarya</taxon>
        <taxon>Ascomycota</taxon>
        <taxon>Pezizomycotina</taxon>
        <taxon>Dothideomycetes</taxon>
        <taxon>Dothideomycetidae</taxon>
        <taxon>Dothideales</taxon>
        <taxon>Saccotheciaceae</taxon>
        <taxon>Aureobasidium</taxon>
    </lineage>
</organism>